<evidence type="ECO:0000256" key="3">
    <source>
        <dbReference type="ARBA" id="ARBA00023163"/>
    </source>
</evidence>
<dbReference type="InterPro" id="IPR014710">
    <property type="entry name" value="RmlC-like_jellyroll"/>
</dbReference>
<dbReference type="RefSeq" id="WP_076531291.1">
    <property type="nucleotide sequence ID" value="NZ_BMEH01000004.1"/>
</dbReference>
<accession>A0A1N7NRZ7</accession>
<dbReference type="GO" id="GO:0003700">
    <property type="term" value="F:DNA-binding transcription factor activity"/>
    <property type="evidence" value="ECO:0007669"/>
    <property type="project" value="InterPro"/>
</dbReference>
<feature type="domain" description="HTH araC/xylS-type" evidence="5">
    <location>
        <begin position="168"/>
        <end position="266"/>
    </location>
</feature>
<evidence type="ECO:0000256" key="4">
    <source>
        <dbReference type="SAM" id="MobiDB-lite"/>
    </source>
</evidence>
<sequence>MPDPSMTTSNVRLVAIPRLAAGGRWRVEAMRSLSEPQLLWFTRGQGRITIAGMTRGYGPNNAIFIPAGTMHGFEVGQHVFGTAVFFGRDTALTLPQKVQHLRIRENSAQVELNLILDSIGREQAGDKPAHDRAAQHYLGLLSVWLERQIASHPPEDLPHPESARKLAARYTQLLERDFRSGNGVADYAAALGVTPTHLSRVCRTTTGRSAKAILSDRVLFEARRMLAETRLPVQEVAQALGFTSAAYFTRAFQHHTGKTPSDFRRSGQDEQGPGPASKPGPAVALRPGLARAPVAPIAGRFR</sequence>
<evidence type="ECO:0000313" key="7">
    <source>
        <dbReference type="Proteomes" id="UP000186141"/>
    </source>
</evidence>
<dbReference type="InterPro" id="IPR020449">
    <property type="entry name" value="Tscrpt_reg_AraC-type_HTH"/>
</dbReference>
<dbReference type="SUPFAM" id="SSF46689">
    <property type="entry name" value="Homeodomain-like"/>
    <property type="match status" value="1"/>
</dbReference>
<keyword evidence="2" id="KW-0238">DNA-binding</keyword>
<dbReference type="Pfam" id="PF12833">
    <property type="entry name" value="HTH_18"/>
    <property type="match status" value="1"/>
</dbReference>
<proteinExistence type="predicted"/>
<dbReference type="InterPro" id="IPR018060">
    <property type="entry name" value="HTH_AraC"/>
</dbReference>
<dbReference type="EMBL" id="FTOT01000004">
    <property type="protein sequence ID" value="SIT01145.1"/>
    <property type="molecule type" value="Genomic_DNA"/>
</dbReference>
<dbReference type="SUPFAM" id="SSF51215">
    <property type="entry name" value="Regulatory protein AraC"/>
    <property type="match status" value="1"/>
</dbReference>
<dbReference type="PROSITE" id="PS01124">
    <property type="entry name" value="HTH_ARAC_FAMILY_2"/>
    <property type="match status" value="1"/>
</dbReference>
<keyword evidence="7" id="KW-1185">Reference proteome</keyword>
<dbReference type="InterPro" id="IPR037923">
    <property type="entry name" value="HTH-like"/>
</dbReference>
<gene>
    <name evidence="6" type="ORF">SAMN05421774_10498</name>
</gene>
<dbReference type="SMART" id="SM00342">
    <property type="entry name" value="HTH_ARAC"/>
    <property type="match status" value="1"/>
</dbReference>
<protein>
    <submittedName>
        <fullName evidence="6">Transcriptional regulator, AraC family</fullName>
    </submittedName>
</protein>
<dbReference type="PANTHER" id="PTHR43280:SF32">
    <property type="entry name" value="TRANSCRIPTIONAL REGULATORY PROTEIN"/>
    <property type="match status" value="1"/>
</dbReference>
<keyword evidence="1" id="KW-0805">Transcription regulation</keyword>
<dbReference type="Gene3D" id="2.60.120.10">
    <property type="entry name" value="Jelly Rolls"/>
    <property type="match status" value="1"/>
</dbReference>
<dbReference type="GO" id="GO:0043565">
    <property type="term" value="F:sequence-specific DNA binding"/>
    <property type="evidence" value="ECO:0007669"/>
    <property type="project" value="InterPro"/>
</dbReference>
<organism evidence="6 7">
    <name type="scientific">Gemmobacter megaterium</name>
    <dbReference type="NCBI Taxonomy" id="1086013"/>
    <lineage>
        <taxon>Bacteria</taxon>
        <taxon>Pseudomonadati</taxon>
        <taxon>Pseudomonadota</taxon>
        <taxon>Alphaproteobacteria</taxon>
        <taxon>Rhodobacterales</taxon>
        <taxon>Paracoccaceae</taxon>
        <taxon>Gemmobacter</taxon>
    </lineage>
</organism>
<dbReference type="PANTHER" id="PTHR43280">
    <property type="entry name" value="ARAC-FAMILY TRANSCRIPTIONAL REGULATOR"/>
    <property type="match status" value="1"/>
</dbReference>
<dbReference type="InterPro" id="IPR009057">
    <property type="entry name" value="Homeodomain-like_sf"/>
</dbReference>
<dbReference type="Proteomes" id="UP000186141">
    <property type="component" value="Unassembled WGS sequence"/>
</dbReference>
<evidence type="ECO:0000313" key="6">
    <source>
        <dbReference type="EMBL" id="SIT01145.1"/>
    </source>
</evidence>
<feature type="region of interest" description="Disordered" evidence="4">
    <location>
        <begin position="256"/>
        <end position="289"/>
    </location>
</feature>
<dbReference type="STRING" id="1086013.SAMN05421774_10498"/>
<evidence type="ECO:0000256" key="1">
    <source>
        <dbReference type="ARBA" id="ARBA00023015"/>
    </source>
</evidence>
<dbReference type="Gene3D" id="1.10.10.60">
    <property type="entry name" value="Homeodomain-like"/>
    <property type="match status" value="1"/>
</dbReference>
<name>A0A1N7NRZ7_9RHOB</name>
<reference evidence="6 7" key="1">
    <citation type="submission" date="2017-01" db="EMBL/GenBank/DDBJ databases">
        <authorList>
            <person name="Mah S.A."/>
            <person name="Swanson W.J."/>
            <person name="Moy G.W."/>
            <person name="Vacquier V.D."/>
        </authorList>
    </citation>
    <scope>NUCLEOTIDE SEQUENCE [LARGE SCALE GENOMIC DNA]</scope>
    <source>
        <strain evidence="6 7">DSM 26375</strain>
    </source>
</reference>
<dbReference type="PRINTS" id="PR00032">
    <property type="entry name" value="HTHARAC"/>
</dbReference>
<evidence type="ECO:0000256" key="2">
    <source>
        <dbReference type="ARBA" id="ARBA00023125"/>
    </source>
</evidence>
<dbReference type="OrthoDB" id="9814125at2"/>
<keyword evidence="3" id="KW-0804">Transcription</keyword>
<evidence type="ECO:0000259" key="5">
    <source>
        <dbReference type="PROSITE" id="PS01124"/>
    </source>
</evidence>
<dbReference type="AlphaFoldDB" id="A0A1N7NRZ7"/>